<dbReference type="SUPFAM" id="SSF50978">
    <property type="entry name" value="WD40 repeat-like"/>
    <property type="match status" value="1"/>
</dbReference>
<dbReference type="InterPro" id="IPR036322">
    <property type="entry name" value="WD40_repeat_dom_sf"/>
</dbReference>
<evidence type="ECO:0000313" key="7">
    <source>
        <dbReference type="EMBL" id="RFU74190.1"/>
    </source>
</evidence>
<dbReference type="GO" id="GO:0034511">
    <property type="term" value="F:U3 snoRNA binding"/>
    <property type="evidence" value="ECO:0007669"/>
    <property type="project" value="InterPro"/>
</dbReference>
<proteinExistence type="predicted"/>
<feature type="non-terminal residue" evidence="7">
    <location>
        <position position="1"/>
    </location>
</feature>
<name>A0A395NDK4_TRIAR</name>
<feature type="compositionally biased region" description="Basic and acidic residues" evidence="6">
    <location>
        <begin position="143"/>
        <end position="153"/>
    </location>
</feature>
<dbReference type="AlphaFoldDB" id="A0A395NDK4"/>
<keyword evidence="8" id="KW-1185">Reference proteome</keyword>
<evidence type="ECO:0000313" key="8">
    <source>
        <dbReference type="Proteomes" id="UP000266272"/>
    </source>
</evidence>
<comment type="subcellular location">
    <subcellularLocation>
        <location evidence="1">Nucleus</location>
    </subcellularLocation>
</comment>
<keyword evidence="2 5" id="KW-0853">WD repeat</keyword>
<dbReference type="PANTHER" id="PTHR19865">
    <property type="entry name" value="U3 SMALL NUCLEOLAR RNA INTERACTING PROTEIN 2"/>
    <property type="match status" value="1"/>
</dbReference>
<accession>A0A395NDK4</accession>
<dbReference type="InterPro" id="IPR039241">
    <property type="entry name" value="Rrp9-like"/>
</dbReference>
<dbReference type="InterPro" id="IPR015943">
    <property type="entry name" value="WD40/YVTN_repeat-like_dom_sf"/>
</dbReference>
<dbReference type="PANTHER" id="PTHR19865:SF0">
    <property type="entry name" value="U3 SMALL NUCLEOLAR RNA-INTERACTING PROTEIN 2"/>
    <property type="match status" value="1"/>
</dbReference>
<dbReference type="OrthoDB" id="189968at2759"/>
<evidence type="ECO:0000256" key="5">
    <source>
        <dbReference type="PROSITE-ProRule" id="PRU00221"/>
    </source>
</evidence>
<evidence type="ECO:0000256" key="3">
    <source>
        <dbReference type="ARBA" id="ARBA00022737"/>
    </source>
</evidence>
<evidence type="ECO:0000256" key="1">
    <source>
        <dbReference type="ARBA" id="ARBA00004123"/>
    </source>
</evidence>
<dbReference type="Proteomes" id="UP000266272">
    <property type="component" value="Unassembled WGS sequence"/>
</dbReference>
<sequence>PRWITALKTIPYSDVILSGSWDGHVRIWQLSEDKKKIDLVATLGGSSEDKPNGTSSNGKEKSQYRPVEGVINDIAVFERGDRGQDGLCIVAAVAKDHRLGRWSVSKGKGVRNGGVVFEIPKIPKALTNGVHNSEGEEEDNGSGEEKEGSKREA</sequence>
<dbReference type="STRING" id="490622.A0A395NDK4"/>
<comment type="caution">
    <text evidence="7">The sequence shown here is derived from an EMBL/GenBank/DDBJ whole genome shotgun (WGS) entry which is preliminary data.</text>
</comment>
<gene>
    <name evidence="7" type="ORF">TARUN_8054</name>
</gene>
<organism evidence="7 8">
    <name type="scientific">Trichoderma arundinaceum</name>
    <dbReference type="NCBI Taxonomy" id="490622"/>
    <lineage>
        <taxon>Eukaryota</taxon>
        <taxon>Fungi</taxon>
        <taxon>Dikarya</taxon>
        <taxon>Ascomycota</taxon>
        <taxon>Pezizomycotina</taxon>
        <taxon>Sordariomycetes</taxon>
        <taxon>Hypocreomycetidae</taxon>
        <taxon>Hypocreales</taxon>
        <taxon>Hypocreaceae</taxon>
        <taxon>Trichoderma</taxon>
    </lineage>
</organism>
<dbReference type="Gene3D" id="2.130.10.10">
    <property type="entry name" value="YVTN repeat-like/Quinoprotein amine dehydrogenase"/>
    <property type="match status" value="1"/>
</dbReference>
<keyword evidence="4" id="KW-0539">Nucleus</keyword>
<evidence type="ECO:0000256" key="2">
    <source>
        <dbReference type="ARBA" id="ARBA00022574"/>
    </source>
</evidence>
<dbReference type="EMBL" id="PXOA01000561">
    <property type="protein sequence ID" value="RFU74190.1"/>
    <property type="molecule type" value="Genomic_DNA"/>
</dbReference>
<feature type="region of interest" description="Disordered" evidence="6">
    <location>
        <begin position="126"/>
        <end position="153"/>
    </location>
</feature>
<keyword evidence="3" id="KW-0677">Repeat</keyword>
<feature type="repeat" description="WD" evidence="5">
    <location>
        <begin position="1"/>
        <end position="38"/>
    </location>
</feature>
<feature type="region of interest" description="Disordered" evidence="6">
    <location>
        <begin position="43"/>
        <end position="65"/>
    </location>
</feature>
<reference evidence="7 8" key="1">
    <citation type="journal article" date="2018" name="PLoS Pathog.">
        <title>Evolution of structural diversity of trichothecenes, a family of toxins produced by plant pathogenic and entomopathogenic fungi.</title>
        <authorList>
            <person name="Proctor R.H."/>
            <person name="McCormick S.P."/>
            <person name="Kim H.S."/>
            <person name="Cardoza R.E."/>
            <person name="Stanley A.M."/>
            <person name="Lindo L."/>
            <person name="Kelly A."/>
            <person name="Brown D.W."/>
            <person name="Lee T."/>
            <person name="Vaughan M.M."/>
            <person name="Alexander N.J."/>
            <person name="Busman M."/>
            <person name="Gutierrez S."/>
        </authorList>
    </citation>
    <scope>NUCLEOTIDE SEQUENCE [LARGE SCALE GENOMIC DNA]</scope>
    <source>
        <strain evidence="7 8">IBT 40837</strain>
    </source>
</reference>
<evidence type="ECO:0000256" key="6">
    <source>
        <dbReference type="SAM" id="MobiDB-lite"/>
    </source>
</evidence>
<protein>
    <submittedName>
        <fullName evidence="7">Uncharacterized protein</fullName>
    </submittedName>
</protein>
<dbReference type="InterPro" id="IPR001680">
    <property type="entry name" value="WD40_rpt"/>
</dbReference>
<evidence type="ECO:0000256" key="4">
    <source>
        <dbReference type="ARBA" id="ARBA00023242"/>
    </source>
</evidence>
<dbReference type="GO" id="GO:0032040">
    <property type="term" value="C:small-subunit processome"/>
    <property type="evidence" value="ECO:0007669"/>
    <property type="project" value="TreeGrafter"/>
</dbReference>
<dbReference type="PROSITE" id="PS50082">
    <property type="entry name" value="WD_REPEATS_2"/>
    <property type="match status" value="1"/>
</dbReference>